<name>A0ABV1UEZ9_9ACTN</name>
<evidence type="ECO:0000313" key="1">
    <source>
        <dbReference type="EMBL" id="MER6432286.1"/>
    </source>
</evidence>
<proteinExistence type="predicted"/>
<dbReference type="Proteomes" id="UP001470023">
    <property type="component" value="Unassembled WGS sequence"/>
</dbReference>
<dbReference type="EMBL" id="JBEPAZ010000039">
    <property type="protein sequence ID" value="MER6432286.1"/>
    <property type="molecule type" value="Genomic_DNA"/>
</dbReference>
<protein>
    <recommendedName>
        <fullName evidence="3">Lipoprotein</fullName>
    </recommendedName>
</protein>
<accession>A0ABV1UEZ9</accession>
<reference evidence="1 2" key="1">
    <citation type="submission" date="2024-06" db="EMBL/GenBank/DDBJ databases">
        <title>The Natural Products Discovery Center: Release of the First 8490 Sequenced Strains for Exploring Actinobacteria Biosynthetic Diversity.</title>
        <authorList>
            <person name="Kalkreuter E."/>
            <person name="Kautsar S.A."/>
            <person name="Yang D."/>
            <person name="Bader C.D."/>
            <person name="Teijaro C.N."/>
            <person name="Fluegel L."/>
            <person name="Davis C.M."/>
            <person name="Simpson J.R."/>
            <person name="Lauterbach L."/>
            <person name="Steele A.D."/>
            <person name="Gui C."/>
            <person name="Meng S."/>
            <person name="Li G."/>
            <person name="Viehrig K."/>
            <person name="Ye F."/>
            <person name="Su P."/>
            <person name="Kiefer A.F."/>
            <person name="Nichols A."/>
            <person name="Cepeda A.J."/>
            <person name="Yan W."/>
            <person name="Fan B."/>
            <person name="Jiang Y."/>
            <person name="Adhikari A."/>
            <person name="Zheng C.-J."/>
            <person name="Schuster L."/>
            <person name="Cowan T.M."/>
            <person name="Smanski M.J."/>
            <person name="Chevrette M.G."/>
            <person name="De Carvalho L.P.S."/>
            <person name="Shen B."/>
        </authorList>
    </citation>
    <scope>NUCLEOTIDE SEQUENCE [LARGE SCALE GENOMIC DNA]</scope>
    <source>
        <strain evidence="1 2">NPDC001166</strain>
    </source>
</reference>
<gene>
    <name evidence="1" type="ORF">ABT272_31885</name>
</gene>
<comment type="caution">
    <text evidence="1">The sequence shown here is derived from an EMBL/GenBank/DDBJ whole genome shotgun (WGS) entry which is preliminary data.</text>
</comment>
<evidence type="ECO:0008006" key="3">
    <source>
        <dbReference type="Google" id="ProtNLM"/>
    </source>
</evidence>
<keyword evidence="2" id="KW-1185">Reference proteome</keyword>
<dbReference type="RefSeq" id="WP_352065045.1">
    <property type="nucleotide sequence ID" value="NZ_JBEPAZ010000039.1"/>
</dbReference>
<sequence length="184" mass="18392">MSPTSPSAPARAGLAAALLVPAAFLGGCSLIGGDGCHGTGGDLKRLAAEPVLGTAPARAAEPANYRGTGVTTGCDDDSSGAPWLHADRLYAFPGGPGDVVAHYTRAAAAAGWRPERDPSAVAAPASVEGACWTRTEHGRHLLLTVDFRTGYISPAPEVGSGIAFEVSVGSKADGSGGGEATCWH</sequence>
<evidence type="ECO:0000313" key="2">
    <source>
        <dbReference type="Proteomes" id="UP001470023"/>
    </source>
</evidence>
<organism evidence="1 2">
    <name type="scientific">Streptomyces sp. 900105245</name>
    <dbReference type="NCBI Taxonomy" id="3154379"/>
    <lineage>
        <taxon>Bacteria</taxon>
        <taxon>Bacillati</taxon>
        <taxon>Actinomycetota</taxon>
        <taxon>Actinomycetes</taxon>
        <taxon>Kitasatosporales</taxon>
        <taxon>Streptomycetaceae</taxon>
        <taxon>Streptomyces</taxon>
    </lineage>
</organism>